<evidence type="ECO:0000256" key="2">
    <source>
        <dbReference type="ARBA" id="ARBA00023015"/>
    </source>
</evidence>
<dbReference type="AlphaFoldDB" id="A0A229S6D4"/>
<name>A0A229S6D4_AMYAL</name>
<dbReference type="EMBL" id="NMQU01000013">
    <property type="protein sequence ID" value="OXM54476.1"/>
    <property type="molecule type" value="Genomic_DNA"/>
</dbReference>
<evidence type="ECO:0000313" key="8">
    <source>
        <dbReference type="Proteomes" id="UP000215563"/>
    </source>
</evidence>
<dbReference type="InterPro" id="IPR007627">
    <property type="entry name" value="RNA_pol_sigma70_r2"/>
</dbReference>
<dbReference type="InterPro" id="IPR013324">
    <property type="entry name" value="RNA_pol_sigma_r3/r4-like"/>
</dbReference>
<dbReference type="GO" id="GO:0006352">
    <property type="term" value="P:DNA-templated transcription initiation"/>
    <property type="evidence" value="ECO:0007669"/>
    <property type="project" value="InterPro"/>
</dbReference>
<dbReference type="InterPro" id="IPR036388">
    <property type="entry name" value="WH-like_DNA-bd_sf"/>
</dbReference>
<evidence type="ECO:0000259" key="6">
    <source>
        <dbReference type="Pfam" id="PF08281"/>
    </source>
</evidence>
<dbReference type="OrthoDB" id="4184921at2"/>
<dbReference type="Pfam" id="PF08281">
    <property type="entry name" value="Sigma70_r4_2"/>
    <property type="match status" value="1"/>
</dbReference>
<dbReference type="SUPFAM" id="SSF88946">
    <property type="entry name" value="Sigma2 domain of RNA polymerase sigma factors"/>
    <property type="match status" value="1"/>
</dbReference>
<dbReference type="Pfam" id="PF04542">
    <property type="entry name" value="Sigma70_r2"/>
    <property type="match status" value="1"/>
</dbReference>
<protein>
    <submittedName>
        <fullName evidence="7">Sigma-70 family RNA polymerase sigma factor</fullName>
    </submittedName>
</protein>
<comment type="similarity">
    <text evidence="1">Belongs to the sigma-70 factor family. ECF subfamily.</text>
</comment>
<feature type="domain" description="RNA polymerase sigma factor 70 region 4 type 2" evidence="6">
    <location>
        <begin position="118"/>
        <end position="147"/>
    </location>
</feature>
<dbReference type="Proteomes" id="UP000215563">
    <property type="component" value="Unassembled WGS sequence"/>
</dbReference>
<keyword evidence="3" id="KW-0731">Sigma factor</keyword>
<dbReference type="RefSeq" id="WP_020634976.1">
    <property type="nucleotide sequence ID" value="NZ_KB913032.1"/>
</dbReference>
<comment type="caution">
    <text evidence="7">The sequence shown here is derived from an EMBL/GenBank/DDBJ whole genome shotgun (WGS) entry which is preliminary data.</text>
</comment>
<evidence type="ECO:0000256" key="3">
    <source>
        <dbReference type="ARBA" id="ARBA00023082"/>
    </source>
</evidence>
<keyword evidence="2" id="KW-0805">Transcription regulation</keyword>
<evidence type="ECO:0000259" key="5">
    <source>
        <dbReference type="Pfam" id="PF04542"/>
    </source>
</evidence>
<dbReference type="InterPro" id="IPR013249">
    <property type="entry name" value="RNA_pol_sigma70_r4_t2"/>
</dbReference>
<feature type="domain" description="RNA polymerase sigma-70 region 2" evidence="5">
    <location>
        <begin position="14"/>
        <end position="65"/>
    </location>
</feature>
<proteinExistence type="inferred from homology"/>
<keyword evidence="4" id="KW-0804">Transcription</keyword>
<evidence type="ECO:0000256" key="4">
    <source>
        <dbReference type="ARBA" id="ARBA00023163"/>
    </source>
</evidence>
<sequence>MIVSEKRAGLTQFVRRSAPSVDHDNVVGEALLALYMNWHKIRGEKLAWLYRVAQNKAMDAMRDKNFGHTEIDEAGLIPGRSVLVGSWIPPRPGEWMLFIDAIGALPRHLGLTLTFLDKGWRLEDIAEYLGVNCATVRSYISRAKKELTREIYAPDSGNGTREGTDR</sequence>
<accession>A0A229S6D4</accession>
<dbReference type="SUPFAM" id="SSF88659">
    <property type="entry name" value="Sigma3 and sigma4 domains of RNA polymerase sigma factors"/>
    <property type="match status" value="1"/>
</dbReference>
<dbReference type="GO" id="GO:0003677">
    <property type="term" value="F:DNA binding"/>
    <property type="evidence" value="ECO:0007669"/>
    <property type="project" value="InterPro"/>
</dbReference>
<dbReference type="GO" id="GO:0016987">
    <property type="term" value="F:sigma factor activity"/>
    <property type="evidence" value="ECO:0007669"/>
    <property type="project" value="UniProtKB-KW"/>
</dbReference>
<dbReference type="Gene3D" id="1.10.10.10">
    <property type="entry name" value="Winged helix-like DNA-binding domain superfamily/Winged helix DNA-binding domain"/>
    <property type="match status" value="1"/>
</dbReference>
<dbReference type="InterPro" id="IPR013325">
    <property type="entry name" value="RNA_pol_sigma_r2"/>
</dbReference>
<gene>
    <name evidence="7" type="ORF">CFP75_05250</name>
</gene>
<dbReference type="Gene3D" id="1.10.1740.10">
    <property type="match status" value="1"/>
</dbReference>
<organism evidence="7 8">
    <name type="scientific">Amycolatopsis alba DSM 44262</name>
    <dbReference type="NCBI Taxonomy" id="1125972"/>
    <lineage>
        <taxon>Bacteria</taxon>
        <taxon>Bacillati</taxon>
        <taxon>Actinomycetota</taxon>
        <taxon>Actinomycetes</taxon>
        <taxon>Pseudonocardiales</taxon>
        <taxon>Pseudonocardiaceae</taxon>
        <taxon>Amycolatopsis</taxon>
    </lineage>
</organism>
<reference evidence="7 8" key="1">
    <citation type="submission" date="2017-07" db="EMBL/GenBank/DDBJ databases">
        <title>Amycolatopsis alba DSM 44262 Genome sequencing and assembly.</title>
        <authorList>
            <person name="Kaur N."/>
            <person name="Mayilraj S."/>
        </authorList>
    </citation>
    <scope>NUCLEOTIDE SEQUENCE [LARGE SCALE GENOMIC DNA]</scope>
    <source>
        <strain evidence="7 8">DSM 44262</strain>
    </source>
</reference>
<evidence type="ECO:0000313" key="7">
    <source>
        <dbReference type="EMBL" id="OXM54476.1"/>
    </source>
</evidence>
<keyword evidence="8" id="KW-1185">Reference proteome</keyword>
<evidence type="ECO:0000256" key="1">
    <source>
        <dbReference type="ARBA" id="ARBA00010641"/>
    </source>
</evidence>